<gene>
    <name evidence="1" type="ORF">AXG93_4361s1040</name>
</gene>
<dbReference type="AlphaFoldDB" id="A0A176WM86"/>
<reference evidence="1" key="1">
    <citation type="submission" date="2016-03" db="EMBL/GenBank/DDBJ databases">
        <title>Mechanisms controlling the formation of the plant cell surface in tip-growing cells are functionally conserved among land plants.</title>
        <authorList>
            <person name="Honkanen S."/>
            <person name="Jones V.A."/>
            <person name="Morieri G."/>
            <person name="Champion C."/>
            <person name="Hetherington A.J."/>
            <person name="Kelly S."/>
            <person name="Saint-Marcoux D."/>
            <person name="Proust H."/>
            <person name="Prescott H."/>
            <person name="Dolan L."/>
        </authorList>
    </citation>
    <scope>NUCLEOTIDE SEQUENCE [LARGE SCALE GENOMIC DNA]</scope>
    <source>
        <tissue evidence="1">Whole gametophyte</tissue>
    </source>
</reference>
<comment type="caution">
    <text evidence="1">The sequence shown here is derived from an EMBL/GenBank/DDBJ whole genome shotgun (WGS) entry which is preliminary data.</text>
</comment>
<organism evidence="1 2">
    <name type="scientific">Marchantia polymorpha subsp. ruderalis</name>
    <dbReference type="NCBI Taxonomy" id="1480154"/>
    <lineage>
        <taxon>Eukaryota</taxon>
        <taxon>Viridiplantae</taxon>
        <taxon>Streptophyta</taxon>
        <taxon>Embryophyta</taxon>
        <taxon>Marchantiophyta</taxon>
        <taxon>Marchantiopsida</taxon>
        <taxon>Marchantiidae</taxon>
        <taxon>Marchantiales</taxon>
        <taxon>Marchantiaceae</taxon>
        <taxon>Marchantia</taxon>
    </lineage>
</organism>
<evidence type="ECO:0000313" key="1">
    <source>
        <dbReference type="EMBL" id="OAE33771.1"/>
    </source>
</evidence>
<keyword evidence="2" id="KW-1185">Reference proteome</keyword>
<protein>
    <submittedName>
        <fullName evidence="1">Uncharacterized protein</fullName>
    </submittedName>
</protein>
<dbReference type="EMBL" id="LVLJ01000551">
    <property type="protein sequence ID" value="OAE33771.1"/>
    <property type="molecule type" value="Genomic_DNA"/>
</dbReference>
<proteinExistence type="predicted"/>
<dbReference type="Proteomes" id="UP000077202">
    <property type="component" value="Unassembled WGS sequence"/>
</dbReference>
<accession>A0A176WM86</accession>
<name>A0A176WM86_MARPO</name>
<sequence>MGPKKSDKVLKLVSMKVPYEELRPFRRELSELRLEFLFWNWNCVSASICKEIIDKNQTEGVELRGNPMLWTIEHWTKAMGPCAGSDGDILFERSSVGLTRTKEFSHRPLFSLRRQGTNGRKTSDYIDPKRRATALGIMHILRPARTTTIGQSSHSLLGDFLPRQRVAYERGGEAISKEAENLDGRVQQRDRG</sequence>
<evidence type="ECO:0000313" key="2">
    <source>
        <dbReference type="Proteomes" id="UP000077202"/>
    </source>
</evidence>